<evidence type="ECO:0000256" key="4">
    <source>
        <dbReference type="ARBA" id="ARBA00022448"/>
    </source>
</evidence>
<keyword evidence="7" id="KW-0999">Mitochondrion inner membrane</keyword>
<evidence type="ECO:0008006" key="15">
    <source>
        <dbReference type="Google" id="ProtNLM"/>
    </source>
</evidence>
<dbReference type="EMBL" id="GL433843">
    <property type="protein sequence ID" value="EFN55914.1"/>
    <property type="molecule type" value="Genomic_DNA"/>
</dbReference>
<gene>
    <name evidence="13" type="ORF">CHLNCDRAFT_22735</name>
</gene>
<keyword evidence="4" id="KW-0813">Transport</keyword>
<keyword evidence="5" id="KW-0679">Respiratory chain</keyword>
<dbReference type="PANTHER" id="PTHR15082:SF2">
    <property type="entry name" value="NADH DEHYDROGENASE [UBIQUINONE] 1 BETA SUBCOMPLEX SUBUNIT 3"/>
    <property type="match status" value="1"/>
</dbReference>
<comment type="similarity">
    <text evidence="3">Belongs to the complex I NDUFB3 subunit family.</text>
</comment>
<dbReference type="InParanoid" id="E1ZDT4"/>
<dbReference type="PANTHER" id="PTHR15082">
    <property type="entry name" value="NADH-UBIQUINONE OXIDOREDUCTASE B12 SUBUNIT"/>
    <property type="match status" value="1"/>
</dbReference>
<evidence type="ECO:0000256" key="5">
    <source>
        <dbReference type="ARBA" id="ARBA00022660"/>
    </source>
</evidence>
<evidence type="ECO:0000313" key="14">
    <source>
        <dbReference type="Proteomes" id="UP000008141"/>
    </source>
</evidence>
<evidence type="ECO:0000256" key="6">
    <source>
        <dbReference type="ARBA" id="ARBA00022692"/>
    </source>
</evidence>
<dbReference type="OMA" id="FTRADAW"/>
<dbReference type="FunCoup" id="E1ZDT4">
    <property type="interactions" value="145"/>
</dbReference>
<keyword evidence="10" id="KW-0496">Mitochondrion</keyword>
<dbReference type="STRING" id="554065.E1ZDT4"/>
<evidence type="ECO:0000256" key="9">
    <source>
        <dbReference type="ARBA" id="ARBA00022989"/>
    </source>
</evidence>
<keyword evidence="14" id="KW-1185">Reference proteome</keyword>
<sequence length="55" mass="6318">MGYNFRKADAWRQHPLLTNTWRHSMPGLGLGLVAFAAYVAYDQMTKQQSGKTEHH</sequence>
<dbReference type="InterPro" id="IPR012576">
    <property type="entry name" value="NDUFB3"/>
</dbReference>
<evidence type="ECO:0000256" key="10">
    <source>
        <dbReference type="ARBA" id="ARBA00023128"/>
    </source>
</evidence>
<accession>E1ZDT4</accession>
<dbReference type="GO" id="GO:0032981">
    <property type="term" value="P:mitochondrial respiratory chain complex I assembly"/>
    <property type="evidence" value="ECO:0007669"/>
    <property type="project" value="TreeGrafter"/>
</dbReference>
<dbReference type="GeneID" id="17355250"/>
<evidence type="ECO:0000256" key="2">
    <source>
        <dbReference type="ARBA" id="ARBA00004298"/>
    </source>
</evidence>
<reference evidence="13 14" key="1">
    <citation type="journal article" date="2010" name="Plant Cell">
        <title>The Chlorella variabilis NC64A genome reveals adaptation to photosymbiosis, coevolution with viruses, and cryptic sex.</title>
        <authorList>
            <person name="Blanc G."/>
            <person name="Duncan G."/>
            <person name="Agarkova I."/>
            <person name="Borodovsky M."/>
            <person name="Gurnon J."/>
            <person name="Kuo A."/>
            <person name="Lindquist E."/>
            <person name="Lucas S."/>
            <person name="Pangilinan J."/>
            <person name="Polle J."/>
            <person name="Salamov A."/>
            <person name="Terry A."/>
            <person name="Yamada T."/>
            <person name="Dunigan D.D."/>
            <person name="Grigoriev I.V."/>
            <person name="Claverie J.M."/>
            <person name="Van Etten J.L."/>
        </authorList>
    </citation>
    <scope>NUCLEOTIDE SEQUENCE [LARGE SCALE GENOMIC DNA]</scope>
    <source>
        <strain evidence="13 14">NC64A</strain>
    </source>
</reference>
<feature type="transmembrane region" description="Helical" evidence="12">
    <location>
        <begin position="20"/>
        <end position="41"/>
    </location>
</feature>
<dbReference type="eggNOG" id="ENOG502R397">
    <property type="taxonomic scope" value="Eukaryota"/>
</dbReference>
<evidence type="ECO:0000256" key="3">
    <source>
        <dbReference type="ARBA" id="ARBA00005667"/>
    </source>
</evidence>
<keyword evidence="11 12" id="KW-0472">Membrane</keyword>
<dbReference type="RefSeq" id="XP_005848016.1">
    <property type="nucleotide sequence ID" value="XM_005847954.1"/>
</dbReference>
<evidence type="ECO:0000256" key="7">
    <source>
        <dbReference type="ARBA" id="ARBA00022792"/>
    </source>
</evidence>
<keyword evidence="8" id="KW-0249">Electron transport</keyword>
<comment type="function">
    <text evidence="1">Accessory subunit of the mitochondrial membrane respiratory chain NADH dehydrogenase (Complex I), that is believed not to be involved in catalysis. Complex I functions in the transfer of electrons from NADH to the respiratory chain. The immediate electron acceptor for the enzyme is believed to be ubiquinone.</text>
</comment>
<dbReference type="AlphaFoldDB" id="E1ZDT4"/>
<keyword evidence="6 12" id="KW-0812">Transmembrane</keyword>
<evidence type="ECO:0000256" key="8">
    <source>
        <dbReference type="ARBA" id="ARBA00022982"/>
    </source>
</evidence>
<comment type="subcellular location">
    <subcellularLocation>
        <location evidence="2">Mitochondrion inner membrane</location>
        <topology evidence="2">Single-pass membrane protein</topology>
        <orientation evidence="2">Matrix side</orientation>
    </subcellularLocation>
</comment>
<dbReference type="GO" id="GO:0005743">
    <property type="term" value="C:mitochondrial inner membrane"/>
    <property type="evidence" value="ECO:0007669"/>
    <property type="project" value="UniProtKB-SubCell"/>
</dbReference>
<proteinExistence type="inferred from homology"/>
<dbReference type="KEGG" id="cvr:CHLNCDRAFT_22735"/>
<protein>
    <recommendedName>
        <fullName evidence="15">NADH dehydrogenase [ubiquinone] 1 beta subcomplex subunit 3</fullName>
    </recommendedName>
</protein>
<dbReference type="OrthoDB" id="521512at2759"/>
<evidence type="ECO:0000256" key="11">
    <source>
        <dbReference type="ARBA" id="ARBA00023136"/>
    </source>
</evidence>
<evidence type="ECO:0000313" key="13">
    <source>
        <dbReference type="EMBL" id="EFN55914.1"/>
    </source>
</evidence>
<evidence type="ECO:0000256" key="12">
    <source>
        <dbReference type="SAM" id="Phobius"/>
    </source>
</evidence>
<organism evidence="14">
    <name type="scientific">Chlorella variabilis</name>
    <name type="common">Green alga</name>
    <dbReference type="NCBI Taxonomy" id="554065"/>
    <lineage>
        <taxon>Eukaryota</taxon>
        <taxon>Viridiplantae</taxon>
        <taxon>Chlorophyta</taxon>
        <taxon>core chlorophytes</taxon>
        <taxon>Trebouxiophyceae</taxon>
        <taxon>Chlorellales</taxon>
        <taxon>Chlorellaceae</taxon>
        <taxon>Chlorella clade</taxon>
        <taxon>Chlorella</taxon>
    </lineage>
</organism>
<dbReference type="Proteomes" id="UP000008141">
    <property type="component" value="Unassembled WGS sequence"/>
</dbReference>
<keyword evidence="9 12" id="KW-1133">Transmembrane helix</keyword>
<evidence type="ECO:0000256" key="1">
    <source>
        <dbReference type="ARBA" id="ARBA00003195"/>
    </source>
</evidence>
<dbReference type="Pfam" id="PF08122">
    <property type="entry name" value="NDUF_B12"/>
    <property type="match status" value="1"/>
</dbReference>
<name>E1ZDT4_CHLVA</name>
<dbReference type="GO" id="GO:0022900">
    <property type="term" value="P:electron transport chain"/>
    <property type="evidence" value="ECO:0007669"/>
    <property type="project" value="InterPro"/>
</dbReference>